<comment type="caution">
    <text evidence="1">The sequence shown here is derived from an EMBL/GenBank/DDBJ whole genome shotgun (WGS) entry which is preliminary data.</text>
</comment>
<protein>
    <submittedName>
        <fullName evidence="1">Uncharacterized protein</fullName>
    </submittedName>
</protein>
<dbReference type="AlphaFoldDB" id="A0AAV0Y5Z3"/>
<evidence type="ECO:0000313" key="2">
    <source>
        <dbReference type="Proteomes" id="UP001160148"/>
    </source>
</evidence>
<gene>
    <name evidence="1" type="ORF">MEUPH1_LOCUS29685</name>
</gene>
<dbReference type="EMBL" id="CARXXK010001471">
    <property type="protein sequence ID" value="CAI6376300.1"/>
    <property type="molecule type" value="Genomic_DNA"/>
</dbReference>
<proteinExistence type="predicted"/>
<sequence length="40" mass="4587">MANGQSVVTKRSMMLCLVLLLLLVIRLKKYYSLVFEIDIA</sequence>
<name>A0AAV0Y5Z3_9HEMI</name>
<dbReference type="Proteomes" id="UP001160148">
    <property type="component" value="Unassembled WGS sequence"/>
</dbReference>
<reference evidence="1 2" key="1">
    <citation type="submission" date="2023-01" db="EMBL/GenBank/DDBJ databases">
        <authorList>
            <person name="Whitehead M."/>
        </authorList>
    </citation>
    <scope>NUCLEOTIDE SEQUENCE [LARGE SCALE GENOMIC DNA]</scope>
</reference>
<keyword evidence="2" id="KW-1185">Reference proteome</keyword>
<evidence type="ECO:0000313" key="1">
    <source>
        <dbReference type="EMBL" id="CAI6376300.1"/>
    </source>
</evidence>
<accession>A0AAV0Y5Z3</accession>
<organism evidence="1 2">
    <name type="scientific">Macrosiphum euphorbiae</name>
    <name type="common">potato aphid</name>
    <dbReference type="NCBI Taxonomy" id="13131"/>
    <lineage>
        <taxon>Eukaryota</taxon>
        <taxon>Metazoa</taxon>
        <taxon>Ecdysozoa</taxon>
        <taxon>Arthropoda</taxon>
        <taxon>Hexapoda</taxon>
        <taxon>Insecta</taxon>
        <taxon>Pterygota</taxon>
        <taxon>Neoptera</taxon>
        <taxon>Paraneoptera</taxon>
        <taxon>Hemiptera</taxon>
        <taxon>Sternorrhyncha</taxon>
        <taxon>Aphidomorpha</taxon>
        <taxon>Aphidoidea</taxon>
        <taxon>Aphididae</taxon>
        <taxon>Macrosiphini</taxon>
        <taxon>Macrosiphum</taxon>
    </lineage>
</organism>